<keyword evidence="2" id="KW-0472">Membrane</keyword>
<evidence type="ECO:0000256" key="2">
    <source>
        <dbReference type="SAM" id="Phobius"/>
    </source>
</evidence>
<organism evidence="3 4">
    <name type="scientific">Vitis rotundifolia</name>
    <name type="common">Muscadine grape</name>
    <dbReference type="NCBI Taxonomy" id="103349"/>
    <lineage>
        <taxon>Eukaryota</taxon>
        <taxon>Viridiplantae</taxon>
        <taxon>Streptophyta</taxon>
        <taxon>Embryophyta</taxon>
        <taxon>Tracheophyta</taxon>
        <taxon>Spermatophyta</taxon>
        <taxon>Magnoliopsida</taxon>
        <taxon>eudicotyledons</taxon>
        <taxon>Gunneridae</taxon>
        <taxon>Pentapetalae</taxon>
        <taxon>rosids</taxon>
        <taxon>Vitales</taxon>
        <taxon>Vitaceae</taxon>
        <taxon>Viteae</taxon>
        <taxon>Vitis</taxon>
    </lineage>
</organism>
<evidence type="ECO:0000313" key="4">
    <source>
        <dbReference type="Proteomes" id="UP001168098"/>
    </source>
</evidence>
<feature type="transmembrane region" description="Helical" evidence="2">
    <location>
        <begin position="548"/>
        <end position="568"/>
    </location>
</feature>
<feature type="transmembrane region" description="Helical" evidence="2">
    <location>
        <begin position="471"/>
        <end position="490"/>
    </location>
</feature>
<feature type="transmembrane region" description="Helical" evidence="2">
    <location>
        <begin position="502"/>
        <end position="527"/>
    </location>
</feature>
<dbReference type="Proteomes" id="UP001168098">
    <property type="component" value="Unassembled WGS sequence"/>
</dbReference>
<dbReference type="AlphaFoldDB" id="A0AA38YI42"/>
<protein>
    <recommendedName>
        <fullName evidence="5">Protein CPR-5</fullName>
    </recommendedName>
</protein>
<accession>A0AA38YI42</accession>
<sequence length="590" mass="64961">MDAPLHLLQSLESSVCGSTEESNDADPVDTISVDSIFSHANPTVQFPPPTSASTTTASKLINRKKKKKKKRALVDVSAPSPSSSSSSYSTYVRVGNKRRNPRILMGLNRRSESEAEAIALPLGMSIAAIVSQILERKDEPGQRMSVDHLSMICIMAVRESLANVFGDKFDCFVRNFEKSFGSTLRTLRLINESPLNKAGGHLSHFNMQNSGSELDLPVPLNGGDTISSSSISDHHSSMGLHSVATLECLNTLEERQESIQTDSANRELTVHGQISQQLACVSSSSLGSVMSQSTVSTFEKSVVEQARSNDLKALELSLKMKNMKLKETELALNSDSYLLEKMKFSMGISKACFKAEKFKNQLEDTRHAELLRKCIDCLVAGLLIMSGSLLYGAYIYSYKRITEATETCTASPKESKSWWIPKPMASLNSGFYILRCQVQVVSRMMFGIFMIVAIAYLLLQRSASSKQTMPVTFIILLLGVVCGVAGKFCVDTLGGSGYHWLLYWEALCLLHFFSNICTSALFLLLHGPLSVSQGAKGNTMLPYWIRRTLFYAAILLFLPLLCGLMPFASPGEWKDHFLLLLADSLSNIDD</sequence>
<dbReference type="GO" id="GO:0006952">
    <property type="term" value="P:defense response"/>
    <property type="evidence" value="ECO:0007669"/>
    <property type="project" value="InterPro"/>
</dbReference>
<name>A0AA38YI42_VITRO</name>
<dbReference type="GO" id="GO:0010090">
    <property type="term" value="P:trichome morphogenesis"/>
    <property type="evidence" value="ECO:0007669"/>
    <property type="project" value="InterPro"/>
</dbReference>
<dbReference type="PANTHER" id="PTHR35322:SF2">
    <property type="entry name" value="PROTEIN CPR-5"/>
    <property type="match status" value="1"/>
</dbReference>
<feature type="compositionally biased region" description="Basic residues" evidence="1">
    <location>
        <begin position="61"/>
        <end position="71"/>
    </location>
</feature>
<dbReference type="GO" id="GO:0010150">
    <property type="term" value="P:leaf senescence"/>
    <property type="evidence" value="ECO:0007669"/>
    <property type="project" value="InterPro"/>
</dbReference>
<keyword evidence="2" id="KW-1133">Transmembrane helix</keyword>
<feature type="compositionally biased region" description="Low complexity" evidence="1">
    <location>
        <begin position="77"/>
        <end position="89"/>
    </location>
</feature>
<feature type="transmembrane region" description="Helical" evidence="2">
    <location>
        <begin position="440"/>
        <end position="459"/>
    </location>
</feature>
<proteinExistence type="predicted"/>
<evidence type="ECO:0008006" key="5">
    <source>
        <dbReference type="Google" id="ProtNLM"/>
    </source>
</evidence>
<evidence type="ECO:0000256" key="1">
    <source>
        <dbReference type="SAM" id="MobiDB-lite"/>
    </source>
</evidence>
<comment type="caution">
    <text evidence="3">The sequence shown here is derived from an EMBL/GenBank/DDBJ whole genome shotgun (WGS) entry which is preliminary data.</text>
</comment>
<reference evidence="3 4" key="1">
    <citation type="journal article" date="2023" name="BMC Biotechnol.">
        <title>Vitis rotundifolia cv Carlos genome sequencing.</title>
        <authorList>
            <person name="Huff M."/>
            <person name="Hulse-Kemp A."/>
            <person name="Scheffler B."/>
            <person name="Youngblood R."/>
            <person name="Simpson S."/>
            <person name="Babiker E."/>
            <person name="Staton M."/>
        </authorList>
    </citation>
    <scope>NUCLEOTIDE SEQUENCE [LARGE SCALE GENOMIC DNA]</scope>
    <source>
        <tissue evidence="3">Leaf</tissue>
    </source>
</reference>
<dbReference type="PANTHER" id="PTHR35322">
    <property type="entry name" value="PROTEIN CPR-5"/>
    <property type="match status" value="1"/>
</dbReference>
<feature type="region of interest" description="Disordered" evidence="1">
    <location>
        <begin position="40"/>
        <end position="91"/>
    </location>
</feature>
<dbReference type="InterPro" id="IPR044708">
    <property type="entry name" value="CPR5"/>
</dbReference>
<keyword evidence="4" id="KW-1185">Reference proteome</keyword>
<keyword evidence="2" id="KW-0812">Transmembrane</keyword>
<evidence type="ECO:0000313" key="3">
    <source>
        <dbReference type="EMBL" id="KAJ9670850.1"/>
    </source>
</evidence>
<dbReference type="EMBL" id="JARBHA010000020">
    <property type="protein sequence ID" value="KAJ9670850.1"/>
    <property type="molecule type" value="Genomic_DNA"/>
</dbReference>
<gene>
    <name evidence="3" type="ORF">PVL29_027033</name>
</gene>